<feature type="region of interest" description="Disordered" evidence="1">
    <location>
        <begin position="397"/>
        <end position="447"/>
    </location>
</feature>
<dbReference type="Proteomes" id="UP000033647">
    <property type="component" value="Unassembled WGS sequence"/>
</dbReference>
<dbReference type="Gene3D" id="2.60.110.10">
    <property type="entry name" value="Thaumatin"/>
    <property type="match status" value="1"/>
</dbReference>
<dbReference type="Gene3D" id="3.30.920.50">
    <property type="entry name" value="Beta-1,3-glucanase, C-terminal domain"/>
    <property type="match status" value="1"/>
</dbReference>
<dbReference type="AlphaFoldDB" id="A0A0F4GY06"/>
<feature type="compositionally biased region" description="Pro residues" evidence="1">
    <location>
        <begin position="413"/>
        <end position="422"/>
    </location>
</feature>
<dbReference type="STRING" id="1047168.A0A0F4GY06"/>
<dbReference type="CDD" id="cd09220">
    <property type="entry name" value="GH64-GluB-like"/>
    <property type="match status" value="1"/>
</dbReference>
<accession>A0A0F4GY06</accession>
<protein>
    <recommendedName>
        <fullName evidence="2">GH64 domain-containing protein</fullName>
    </recommendedName>
</protein>
<dbReference type="InterPro" id="IPR037176">
    <property type="entry name" value="Osmotin/thaumatin-like_sf"/>
</dbReference>
<evidence type="ECO:0000256" key="1">
    <source>
        <dbReference type="SAM" id="MobiDB-lite"/>
    </source>
</evidence>
<dbReference type="OrthoDB" id="5290283at2759"/>
<gene>
    <name evidence="3" type="ORF">TI39_contig256g00012</name>
</gene>
<evidence type="ECO:0000313" key="3">
    <source>
        <dbReference type="EMBL" id="KJY02129.1"/>
    </source>
</evidence>
<reference evidence="3 4" key="1">
    <citation type="submission" date="2015-03" db="EMBL/GenBank/DDBJ databases">
        <title>RNA-seq based gene annotation and comparative genomics of four Zymoseptoria species reveal species-specific pathogenicity related genes and transposable element activity.</title>
        <authorList>
            <person name="Grandaubert J."/>
            <person name="Bhattacharyya A."/>
            <person name="Stukenbrock E.H."/>
        </authorList>
    </citation>
    <scope>NUCLEOTIDE SEQUENCE [LARGE SCALE GENOMIC DNA]</scope>
    <source>
        <strain evidence="3 4">Zb18110</strain>
    </source>
</reference>
<proteinExistence type="predicted"/>
<organism evidence="3 4">
    <name type="scientific">Zymoseptoria brevis</name>
    <dbReference type="NCBI Taxonomy" id="1047168"/>
    <lineage>
        <taxon>Eukaryota</taxon>
        <taxon>Fungi</taxon>
        <taxon>Dikarya</taxon>
        <taxon>Ascomycota</taxon>
        <taxon>Pezizomycotina</taxon>
        <taxon>Dothideomycetes</taxon>
        <taxon>Dothideomycetidae</taxon>
        <taxon>Mycosphaerellales</taxon>
        <taxon>Mycosphaerellaceae</taxon>
        <taxon>Zymoseptoria</taxon>
    </lineage>
</organism>
<evidence type="ECO:0000259" key="2">
    <source>
        <dbReference type="PROSITE" id="PS52006"/>
    </source>
</evidence>
<dbReference type="InterPro" id="IPR032477">
    <property type="entry name" value="Glyco_hydro_64"/>
</dbReference>
<comment type="caution">
    <text evidence="3">The sequence shown here is derived from an EMBL/GenBank/DDBJ whole genome shotgun (WGS) entry which is preliminary data.</text>
</comment>
<name>A0A0F4GY06_9PEZI</name>
<dbReference type="InterPro" id="IPR037398">
    <property type="entry name" value="Glyco_hydro_64_fam"/>
</dbReference>
<dbReference type="PANTHER" id="PTHR38165:SF1">
    <property type="entry name" value="GLUCANASE B"/>
    <property type="match status" value="1"/>
</dbReference>
<dbReference type="PANTHER" id="PTHR38165">
    <property type="match status" value="1"/>
</dbReference>
<dbReference type="PROSITE" id="PS52006">
    <property type="entry name" value="GH64"/>
    <property type="match status" value="1"/>
</dbReference>
<evidence type="ECO:0000313" key="4">
    <source>
        <dbReference type="Proteomes" id="UP000033647"/>
    </source>
</evidence>
<sequence length="447" mass="47890">MKPATITSNKPNAIHNPQGAVLNMPDSLQIALKNDGDSDNIFVYVTGIALREGKRCLLKANGKDLYFSQEVKDIGYKLAEDCAIPLGPPGNTTTITIPQIAGGRIWVSEGPLTFLLNPGGPALVEPSVLNPSDPNAKVNFGFAEFTLNNDQLYANISYVDMVPRIPIALTLQQQSGETQHVAGMAPDGLDKMAESLKQQSQQDGQPWDKLIVAQDGRNLRILNATHGGAVGASFDGYFEPLVDEVWEKYSGGAKMQINTQAGPGTLTGHVNHKGRLVIGDEEFEKPCTADILGCNSGPFTTGQSPTRNAIIPRLAAAFVRTALVDTEHHPSSPDTFYRRDPTNHYARLVHEHNVDKKGYAFAYDDVQPDEGEDQSGKVNAGDPVLFTVTVGGKSAAAGGSVGGNAQPQQTYDRPPPPPPPESSHPNHQGSKQKLMGKLGGYAKGLLR</sequence>
<dbReference type="EMBL" id="LAFY01000248">
    <property type="protein sequence ID" value="KJY02129.1"/>
    <property type="molecule type" value="Genomic_DNA"/>
</dbReference>
<dbReference type="Pfam" id="PF16483">
    <property type="entry name" value="Glyco_hydro_64"/>
    <property type="match status" value="1"/>
</dbReference>
<feature type="compositionally biased region" description="Gly residues" evidence="1">
    <location>
        <begin position="437"/>
        <end position="447"/>
    </location>
</feature>
<keyword evidence="4" id="KW-1185">Reference proteome</keyword>
<feature type="domain" description="GH64" evidence="2">
    <location>
        <begin position="23"/>
        <end position="392"/>
    </location>
</feature>
<dbReference type="InterPro" id="IPR042517">
    <property type="entry name" value="Glyco_hydro_64_N_2"/>
</dbReference>